<dbReference type="InterPro" id="IPR051531">
    <property type="entry name" value="N-acetyltransferase"/>
</dbReference>
<evidence type="ECO:0000256" key="1">
    <source>
        <dbReference type="ARBA" id="ARBA00022679"/>
    </source>
</evidence>
<keyword evidence="1" id="KW-0808">Transferase</keyword>
<dbReference type="Gene3D" id="3.40.630.30">
    <property type="match status" value="1"/>
</dbReference>
<evidence type="ECO:0000256" key="3">
    <source>
        <dbReference type="ARBA" id="ARBA00038502"/>
    </source>
</evidence>
<evidence type="ECO:0000259" key="4">
    <source>
        <dbReference type="PROSITE" id="PS51186"/>
    </source>
</evidence>
<dbReference type="EMBL" id="FNJH01000002">
    <property type="protein sequence ID" value="SDO93612.1"/>
    <property type="molecule type" value="Genomic_DNA"/>
</dbReference>
<name>A0A1H0NLI6_9PSED</name>
<dbReference type="RefSeq" id="WP_044311785.1">
    <property type="nucleotide sequence ID" value="NZ_FNJH01000002.1"/>
</dbReference>
<dbReference type="Proteomes" id="UP000183042">
    <property type="component" value="Unassembled WGS sequence"/>
</dbReference>
<dbReference type="InterPro" id="IPR016181">
    <property type="entry name" value="Acyl_CoA_acyltransferase"/>
</dbReference>
<reference evidence="5 6" key="1">
    <citation type="submission" date="2016-10" db="EMBL/GenBank/DDBJ databases">
        <authorList>
            <person name="Varghese N."/>
            <person name="Submissions S."/>
        </authorList>
    </citation>
    <scope>NUCLEOTIDE SEQUENCE [LARGE SCALE GENOMIC DNA]</scope>
    <source>
        <strain evidence="5 6">DSM 14939</strain>
    </source>
</reference>
<dbReference type="SUPFAM" id="SSF55729">
    <property type="entry name" value="Acyl-CoA N-acyltransferases (Nat)"/>
    <property type="match status" value="1"/>
</dbReference>
<protein>
    <submittedName>
        <fullName evidence="5">Protein N-acetyltransferase, RimJ/RimL family</fullName>
    </submittedName>
</protein>
<evidence type="ECO:0000256" key="2">
    <source>
        <dbReference type="ARBA" id="ARBA00023315"/>
    </source>
</evidence>
<sequence>MNILRPTLTTPRLKIRAFRPEDFESFYTAINEPKIATSMGALSYPYPKEEAIKWFESHEEMEVSGRSLVMAITFEEKVIGAVSLVGISYQHSRCAVTYWISTPYWGNGYCTEALEAVIQFAANELSIHRIFAQCFERNYSSRRVLEKAGMTFDGLFVDDYKKDGVFENIVQMSLINKKD</sequence>
<gene>
    <name evidence="5" type="ORF">SAMN05216596_102298</name>
</gene>
<proteinExistence type="inferred from homology"/>
<keyword evidence="6" id="KW-1185">Reference proteome</keyword>
<comment type="caution">
    <text evidence="5">The sequence shown here is derived from an EMBL/GenBank/DDBJ whole genome shotgun (WGS) entry which is preliminary data.</text>
</comment>
<dbReference type="InterPro" id="IPR000182">
    <property type="entry name" value="GNAT_dom"/>
</dbReference>
<comment type="similarity">
    <text evidence="3">Belongs to the acetyltransferase family. RimJ subfamily.</text>
</comment>
<dbReference type="PANTHER" id="PTHR43792:SF8">
    <property type="entry name" value="[RIBOSOMAL PROTEIN US5]-ALANINE N-ACETYLTRANSFERASE"/>
    <property type="match status" value="1"/>
</dbReference>
<dbReference type="PANTHER" id="PTHR43792">
    <property type="entry name" value="GNAT FAMILY, PUTATIVE (AFU_ORTHOLOGUE AFUA_3G00765)-RELATED-RELATED"/>
    <property type="match status" value="1"/>
</dbReference>
<evidence type="ECO:0000313" key="6">
    <source>
        <dbReference type="Proteomes" id="UP000183042"/>
    </source>
</evidence>
<organism evidence="5 6">
    <name type="scientific">Pseudomonas congelans</name>
    <dbReference type="NCBI Taxonomy" id="200452"/>
    <lineage>
        <taxon>Bacteria</taxon>
        <taxon>Pseudomonadati</taxon>
        <taxon>Pseudomonadota</taxon>
        <taxon>Gammaproteobacteria</taxon>
        <taxon>Pseudomonadales</taxon>
        <taxon>Pseudomonadaceae</taxon>
        <taxon>Pseudomonas</taxon>
    </lineage>
</organism>
<dbReference type="PROSITE" id="PS51186">
    <property type="entry name" value="GNAT"/>
    <property type="match status" value="1"/>
</dbReference>
<accession>A0A1H0NLI6</accession>
<feature type="domain" description="N-acetyltransferase" evidence="4">
    <location>
        <begin position="13"/>
        <end position="179"/>
    </location>
</feature>
<keyword evidence="2" id="KW-0012">Acyltransferase</keyword>
<dbReference type="GeneID" id="65074838"/>
<evidence type="ECO:0000313" key="5">
    <source>
        <dbReference type="EMBL" id="SDO93612.1"/>
    </source>
</evidence>
<dbReference type="Pfam" id="PF13302">
    <property type="entry name" value="Acetyltransf_3"/>
    <property type="match status" value="1"/>
</dbReference>